<accession>A0ABR0B6N8</accession>
<reference evidence="1 2" key="1">
    <citation type="journal article" date="2023" name="Nucleic Acids Res.">
        <title>The hologenome of Daphnia magna reveals possible DNA methylation and microbiome-mediated evolution of the host genome.</title>
        <authorList>
            <person name="Chaturvedi A."/>
            <person name="Li X."/>
            <person name="Dhandapani V."/>
            <person name="Marshall H."/>
            <person name="Kissane S."/>
            <person name="Cuenca-Cambronero M."/>
            <person name="Asole G."/>
            <person name="Calvet F."/>
            <person name="Ruiz-Romero M."/>
            <person name="Marangio P."/>
            <person name="Guigo R."/>
            <person name="Rago D."/>
            <person name="Mirbahai L."/>
            <person name="Eastwood N."/>
            <person name="Colbourne J.K."/>
            <person name="Zhou J."/>
            <person name="Mallon E."/>
            <person name="Orsini L."/>
        </authorList>
    </citation>
    <scope>NUCLEOTIDE SEQUENCE [LARGE SCALE GENOMIC DNA]</scope>
    <source>
        <strain evidence="1">LRV0_1</strain>
    </source>
</reference>
<keyword evidence="2" id="KW-1185">Reference proteome</keyword>
<proteinExistence type="predicted"/>
<name>A0ABR0B6N8_9CRUS</name>
<evidence type="ECO:0000313" key="2">
    <source>
        <dbReference type="Proteomes" id="UP001234178"/>
    </source>
</evidence>
<comment type="caution">
    <text evidence="1">The sequence shown here is derived from an EMBL/GenBank/DDBJ whole genome shotgun (WGS) entry which is preliminary data.</text>
</comment>
<dbReference type="PROSITE" id="PS51257">
    <property type="entry name" value="PROKAR_LIPOPROTEIN"/>
    <property type="match status" value="1"/>
</dbReference>
<protein>
    <submittedName>
        <fullName evidence="1">Uncharacterized protein</fullName>
    </submittedName>
</protein>
<organism evidence="1 2">
    <name type="scientific">Daphnia magna</name>
    <dbReference type="NCBI Taxonomy" id="35525"/>
    <lineage>
        <taxon>Eukaryota</taxon>
        <taxon>Metazoa</taxon>
        <taxon>Ecdysozoa</taxon>
        <taxon>Arthropoda</taxon>
        <taxon>Crustacea</taxon>
        <taxon>Branchiopoda</taxon>
        <taxon>Diplostraca</taxon>
        <taxon>Cladocera</taxon>
        <taxon>Anomopoda</taxon>
        <taxon>Daphniidae</taxon>
        <taxon>Daphnia</taxon>
    </lineage>
</organism>
<dbReference type="EMBL" id="JAOYFB010000040">
    <property type="protein sequence ID" value="KAK4037348.1"/>
    <property type="molecule type" value="Genomic_DNA"/>
</dbReference>
<gene>
    <name evidence="1" type="ORF">OUZ56_029385</name>
</gene>
<sequence length="96" mass="11037">MEYVKLQKQTCTVANWTAPAAISCHMDLPKMDEIKERNEKRLFVVVSTLKAFSDAAISFDHNIIRLYKSKDGGTVKFQSIINTSQKMIRFVSSSWY</sequence>
<dbReference type="Proteomes" id="UP001234178">
    <property type="component" value="Unassembled WGS sequence"/>
</dbReference>
<evidence type="ECO:0000313" key="1">
    <source>
        <dbReference type="EMBL" id="KAK4037348.1"/>
    </source>
</evidence>